<comment type="subunit">
    <text evidence="2">Monomer. Binds 30S ribosomal subunits, but not 50S ribosomal subunits or 70S ribosomes.</text>
</comment>
<dbReference type="Pfam" id="PF02033">
    <property type="entry name" value="RBFA"/>
    <property type="match status" value="1"/>
</dbReference>
<dbReference type="Gene3D" id="3.30.300.20">
    <property type="match status" value="1"/>
</dbReference>
<dbReference type="InterPro" id="IPR020053">
    <property type="entry name" value="Ribosome-bd_factorA_CS"/>
</dbReference>
<comment type="subcellular location">
    <subcellularLocation>
        <location evidence="2">Cytoplasm</location>
    </subcellularLocation>
</comment>
<dbReference type="InterPro" id="IPR000238">
    <property type="entry name" value="RbfA"/>
</dbReference>
<evidence type="ECO:0000256" key="2">
    <source>
        <dbReference type="HAMAP-Rule" id="MF_00003"/>
    </source>
</evidence>
<gene>
    <name evidence="2 3" type="primary">rbfA</name>
    <name evidence="3" type="ORF">I0Q91_06225</name>
</gene>
<dbReference type="EMBL" id="JADPIE010000003">
    <property type="protein sequence ID" value="MBF8436663.1"/>
    <property type="molecule type" value="Genomic_DNA"/>
</dbReference>
<dbReference type="SUPFAM" id="SSF89919">
    <property type="entry name" value="Ribosome-binding factor A, RbfA"/>
    <property type="match status" value="1"/>
</dbReference>
<comment type="caution">
    <text evidence="3">The sequence shown here is derived from an EMBL/GenBank/DDBJ whole genome shotgun (WGS) entry which is preliminary data.</text>
</comment>
<dbReference type="PANTHER" id="PTHR33515:SF1">
    <property type="entry name" value="RIBOSOME-BINDING FACTOR A, CHLOROPLASTIC-RELATED"/>
    <property type="match status" value="1"/>
</dbReference>
<evidence type="ECO:0000313" key="4">
    <source>
        <dbReference type="Proteomes" id="UP000621436"/>
    </source>
</evidence>
<dbReference type="GO" id="GO:0030490">
    <property type="term" value="P:maturation of SSU-rRNA"/>
    <property type="evidence" value="ECO:0007669"/>
    <property type="project" value="UniProtKB-UniRule"/>
</dbReference>
<sequence>MSRNRQRRLSELLKEEISDIILKEVKDPRIGFVSITDVELSGDLRHAKIFFSIIGDQSERDDTLDGLKKATGFIRKLVGERITVYHTPELVFKYDDSIEHGIHISNLIKEVRKEEKEAKSDEEDN</sequence>
<dbReference type="HAMAP" id="MF_00003">
    <property type="entry name" value="RbfA"/>
    <property type="match status" value="1"/>
</dbReference>
<keyword evidence="4" id="KW-1185">Reference proteome</keyword>
<comment type="function">
    <text evidence="2">One of several proteins that assist in the late maturation steps of the functional core of the 30S ribosomal subunit. Associates with free 30S ribosomal subunits (but not with 30S subunits that are part of 70S ribosomes or polysomes). Required for efficient processing of 16S rRNA. May interact with the 5'-terminal helix region of 16S rRNA.</text>
</comment>
<dbReference type="Proteomes" id="UP000621436">
    <property type="component" value="Unassembled WGS sequence"/>
</dbReference>
<evidence type="ECO:0000256" key="1">
    <source>
        <dbReference type="ARBA" id="ARBA00022517"/>
    </source>
</evidence>
<keyword evidence="1 2" id="KW-0690">Ribosome biogenesis</keyword>
<organism evidence="3 4">
    <name type="scientific">Halonatronomonas betaini</name>
    <dbReference type="NCBI Taxonomy" id="2778430"/>
    <lineage>
        <taxon>Bacteria</taxon>
        <taxon>Bacillati</taxon>
        <taxon>Bacillota</taxon>
        <taxon>Clostridia</taxon>
        <taxon>Halanaerobiales</taxon>
        <taxon>Halarsenatibacteraceae</taxon>
        <taxon>Halonatronomonas</taxon>
    </lineage>
</organism>
<reference evidence="3" key="1">
    <citation type="submission" date="2020-11" db="EMBL/GenBank/DDBJ databases">
        <title>Halonatronomonas betainensis gen. nov., sp. nov. a novel haloalkaliphilic representative of the family Halanaerobiacae capable of betaine degradation.</title>
        <authorList>
            <person name="Boltyanskaya Y."/>
            <person name="Kevbrin V."/>
            <person name="Detkova E."/>
            <person name="Grouzdev D.S."/>
            <person name="Koziaeva V."/>
            <person name="Zhilina T."/>
        </authorList>
    </citation>
    <scope>NUCLEOTIDE SEQUENCE</scope>
    <source>
        <strain evidence="3">Z-7014</strain>
    </source>
</reference>
<dbReference type="InterPro" id="IPR015946">
    <property type="entry name" value="KH_dom-like_a/b"/>
</dbReference>
<dbReference type="InterPro" id="IPR023799">
    <property type="entry name" value="RbfA_dom_sf"/>
</dbReference>
<accession>A0A931F8L3</accession>
<proteinExistence type="inferred from homology"/>
<dbReference type="PROSITE" id="PS01319">
    <property type="entry name" value="RBFA"/>
    <property type="match status" value="1"/>
</dbReference>
<dbReference type="NCBIfam" id="TIGR00082">
    <property type="entry name" value="rbfA"/>
    <property type="match status" value="1"/>
</dbReference>
<comment type="similarity">
    <text evidence="2">Belongs to the RbfA family.</text>
</comment>
<keyword evidence="2" id="KW-0963">Cytoplasm</keyword>
<evidence type="ECO:0000313" key="3">
    <source>
        <dbReference type="EMBL" id="MBF8436663.1"/>
    </source>
</evidence>
<dbReference type="PANTHER" id="PTHR33515">
    <property type="entry name" value="RIBOSOME-BINDING FACTOR A, CHLOROPLASTIC-RELATED"/>
    <property type="match status" value="1"/>
</dbReference>
<dbReference type="RefSeq" id="WP_270453571.1">
    <property type="nucleotide sequence ID" value="NZ_JADPIE010000003.1"/>
</dbReference>
<dbReference type="AlphaFoldDB" id="A0A931F8L3"/>
<dbReference type="GO" id="GO:0043024">
    <property type="term" value="F:ribosomal small subunit binding"/>
    <property type="evidence" value="ECO:0007669"/>
    <property type="project" value="TreeGrafter"/>
</dbReference>
<protein>
    <recommendedName>
        <fullName evidence="2">Ribosome-binding factor A</fullName>
    </recommendedName>
</protein>
<dbReference type="GO" id="GO:0005829">
    <property type="term" value="C:cytosol"/>
    <property type="evidence" value="ECO:0007669"/>
    <property type="project" value="TreeGrafter"/>
</dbReference>
<name>A0A931F8L3_9FIRM</name>